<dbReference type="EMBL" id="HBUE01351693">
    <property type="protein sequence ID" value="CAG6603639.1"/>
    <property type="molecule type" value="Transcribed_RNA"/>
</dbReference>
<proteinExistence type="predicted"/>
<evidence type="ECO:0000313" key="1">
    <source>
        <dbReference type="EMBL" id="CAG6551340.1"/>
    </source>
</evidence>
<protein>
    <submittedName>
        <fullName evidence="1">(northern house mosquito) hypothetical protein</fullName>
    </submittedName>
</protein>
<dbReference type="AlphaFoldDB" id="A0A8D8IBG0"/>
<reference evidence="1" key="1">
    <citation type="submission" date="2021-05" db="EMBL/GenBank/DDBJ databases">
        <authorList>
            <person name="Alioto T."/>
            <person name="Alioto T."/>
            <person name="Gomez Garrido J."/>
        </authorList>
    </citation>
    <scope>NUCLEOTIDE SEQUENCE</scope>
</reference>
<accession>A0A8D8IBG0</accession>
<dbReference type="EMBL" id="HBUE01244580">
    <property type="protein sequence ID" value="CAG6551340.1"/>
    <property type="molecule type" value="Transcribed_RNA"/>
</dbReference>
<name>A0A8D8IBG0_CULPI</name>
<sequence>MAQVRHKCCARTAEPEDLAVCSNLLQQLRFDATAIQMKHRVTESLYPLVSRRSRLSNANKLLLYKLIFRPTLTYGFPAWHSCASTRRKKLQTRQNKILKMMLDLPFNFPTDELEEAANTESLETWTSKLLQRFWTSCTMSENTLISSLVP</sequence>
<organism evidence="1">
    <name type="scientific">Culex pipiens</name>
    <name type="common">House mosquito</name>
    <dbReference type="NCBI Taxonomy" id="7175"/>
    <lineage>
        <taxon>Eukaryota</taxon>
        <taxon>Metazoa</taxon>
        <taxon>Ecdysozoa</taxon>
        <taxon>Arthropoda</taxon>
        <taxon>Hexapoda</taxon>
        <taxon>Insecta</taxon>
        <taxon>Pterygota</taxon>
        <taxon>Neoptera</taxon>
        <taxon>Endopterygota</taxon>
        <taxon>Diptera</taxon>
        <taxon>Nematocera</taxon>
        <taxon>Culicoidea</taxon>
        <taxon>Culicidae</taxon>
        <taxon>Culicinae</taxon>
        <taxon>Culicini</taxon>
        <taxon>Culex</taxon>
        <taxon>Culex</taxon>
    </lineage>
</organism>